<evidence type="ECO:0000256" key="1">
    <source>
        <dbReference type="SAM" id="SignalP"/>
    </source>
</evidence>
<dbReference type="PROSITE" id="PS51257">
    <property type="entry name" value="PROKAR_LIPOPROTEIN"/>
    <property type="match status" value="1"/>
</dbReference>
<accession>W7V2C6</accession>
<gene>
    <name evidence="2" type="ORF">RF007C_02950</name>
</gene>
<keyword evidence="1" id="KW-0732">Signal</keyword>
<dbReference type="eggNOG" id="ENOG5033VT4">
    <property type="taxonomic scope" value="Bacteria"/>
</dbReference>
<dbReference type="Proteomes" id="UP000019365">
    <property type="component" value="Unassembled WGS sequence"/>
</dbReference>
<reference evidence="2 3" key="1">
    <citation type="journal article" date="2014" name="PLoS ONE">
        <title>Rumen cellulosomics: divergent fiber-degrading strategies revealed by comparative genome-wide analysis of six ruminococcal strains.</title>
        <authorList>
            <person name="Dassa B."/>
            <person name="Borovok I."/>
            <person name="Ruimy-Israeli V."/>
            <person name="Lamed R."/>
            <person name="Flint H.J."/>
            <person name="Duncan S.H."/>
            <person name="Henrissat B."/>
            <person name="Coutinho P."/>
            <person name="Morrison M."/>
            <person name="Mosoni P."/>
            <person name="Yeoman C.J."/>
            <person name="White B.A."/>
            <person name="Bayer E.A."/>
        </authorList>
    </citation>
    <scope>NUCLEOTIDE SEQUENCE [LARGE SCALE GENOMIC DNA]</scope>
    <source>
        <strain evidence="2 3">007c</strain>
    </source>
</reference>
<proteinExistence type="predicted"/>
<dbReference type="EMBL" id="ATAX01000007">
    <property type="protein sequence ID" value="EWM54967.1"/>
    <property type="molecule type" value="Genomic_DNA"/>
</dbReference>
<feature type="signal peptide" evidence="1">
    <location>
        <begin position="1"/>
        <end position="22"/>
    </location>
</feature>
<organism evidence="2 3">
    <name type="scientific">Ruminococcus flavefaciens 007c</name>
    <dbReference type="NCBI Taxonomy" id="1341157"/>
    <lineage>
        <taxon>Bacteria</taxon>
        <taxon>Bacillati</taxon>
        <taxon>Bacillota</taxon>
        <taxon>Clostridia</taxon>
        <taxon>Eubacteriales</taxon>
        <taxon>Oscillospiraceae</taxon>
        <taxon>Ruminococcus</taxon>
    </lineage>
</organism>
<dbReference type="PATRIC" id="fig|1341157.4.peg.308"/>
<comment type="caution">
    <text evidence="2">The sequence shown here is derived from an EMBL/GenBank/DDBJ whole genome shotgun (WGS) entry which is preliminary data.</text>
</comment>
<dbReference type="RefSeq" id="WP_037296584.1">
    <property type="nucleotide sequence ID" value="NZ_ATAX01000007.1"/>
</dbReference>
<feature type="chain" id="PRO_5038834970" evidence="1">
    <location>
        <begin position="23"/>
        <end position="205"/>
    </location>
</feature>
<dbReference type="OrthoDB" id="114026at2"/>
<sequence length="205" mass="22604">MKNIISFICTTVIAAVSLCSCSDNNTSFEPLSSAYEAETTTVTTTVTAKPATTVKATAEAAVSETVQTTAAETAVSAVSLLSSPGDISLTDTDGLGQNYTFTYGEETFRALYEPDNWHIYNSCMIEDHNDIVLICQALITEHPIHSADMQSMRTAEDMAYEWEQHNIAYYLLPESSRWKEDTRDVDLDAKDQGKSLLELFMDRVG</sequence>
<name>W7V2C6_RUMFL</name>
<dbReference type="AlphaFoldDB" id="W7V2C6"/>
<protein>
    <submittedName>
        <fullName evidence="2">Uncharacterized protein</fullName>
    </submittedName>
</protein>
<keyword evidence="3" id="KW-1185">Reference proteome</keyword>
<evidence type="ECO:0000313" key="3">
    <source>
        <dbReference type="Proteomes" id="UP000019365"/>
    </source>
</evidence>
<evidence type="ECO:0000313" key="2">
    <source>
        <dbReference type="EMBL" id="EWM54967.1"/>
    </source>
</evidence>